<sequence length="100" mass="12025">MNKKYQLFVRTLNHNIKGKTMYFNDLSQLMYKEYGFDTTIKDGFELVDNYIPKVGEECYFCWRTLKDKYETIDAIIITFFILNLDDPDNPKIKINRIYAD</sequence>
<dbReference type="EMBL" id="JBHUMQ010000034">
    <property type="protein sequence ID" value="MFD2695025.1"/>
    <property type="molecule type" value="Genomic_DNA"/>
</dbReference>
<protein>
    <recommendedName>
        <fullName evidence="3">YopX protein domain-containing protein</fullName>
    </recommendedName>
</protein>
<keyword evidence="2" id="KW-1185">Reference proteome</keyword>
<proteinExistence type="predicted"/>
<gene>
    <name evidence="1" type="ORF">ACFSUE_15520</name>
</gene>
<comment type="caution">
    <text evidence="1">The sequence shown here is derived from an EMBL/GenBank/DDBJ whole genome shotgun (WGS) entry which is preliminary data.</text>
</comment>
<evidence type="ECO:0000313" key="1">
    <source>
        <dbReference type="EMBL" id="MFD2695025.1"/>
    </source>
</evidence>
<dbReference type="RefSeq" id="WP_253064759.1">
    <property type="nucleotide sequence ID" value="NZ_JAMXWM010000031.1"/>
</dbReference>
<organism evidence="1 2">
    <name type="scientific">Sporolactobacillus shoreicorticis</name>
    <dbReference type="NCBI Taxonomy" id="1923877"/>
    <lineage>
        <taxon>Bacteria</taxon>
        <taxon>Bacillati</taxon>
        <taxon>Bacillota</taxon>
        <taxon>Bacilli</taxon>
        <taxon>Bacillales</taxon>
        <taxon>Sporolactobacillaceae</taxon>
        <taxon>Sporolactobacillus</taxon>
    </lineage>
</organism>
<evidence type="ECO:0008006" key="3">
    <source>
        <dbReference type="Google" id="ProtNLM"/>
    </source>
</evidence>
<reference evidence="2" key="1">
    <citation type="journal article" date="2019" name="Int. J. Syst. Evol. Microbiol.">
        <title>The Global Catalogue of Microorganisms (GCM) 10K type strain sequencing project: providing services to taxonomists for standard genome sequencing and annotation.</title>
        <authorList>
            <consortium name="The Broad Institute Genomics Platform"/>
            <consortium name="The Broad Institute Genome Sequencing Center for Infectious Disease"/>
            <person name="Wu L."/>
            <person name="Ma J."/>
        </authorList>
    </citation>
    <scope>NUCLEOTIDE SEQUENCE [LARGE SCALE GENOMIC DNA]</scope>
    <source>
        <strain evidence="2">TISTR 2466</strain>
    </source>
</reference>
<evidence type="ECO:0000313" key="2">
    <source>
        <dbReference type="Proteomes" id="UP001597399"/>
    </source>
</evidence>
<dbReference type="Proteomes" id="UP001597399">
    <property type="component" value="Unassembled WGS sequence"/>
</dbReference>
<accession>A0ABW5S6F0</accession>
<name>A0ABW5S6F0_9BACL</name>